<name>A0A399D096_9BACT</name>
<dbReference type="EMBL" id="QWET01000006">
    <property type="protein sequence ID" value="RIH65435.1"/>
    <property type="molecule type" value="Genomic_DNA"/>
</dbReference>
<feature type="domain" description="Secretion system C-terminal sorting" evidence="2">
    <location>
        <begin position="927"/>
        <end position="996"/>
    </location>
</feature>
<keyword evidence="1" id="KW-0732">Signal</keyword>
<dbReference type="AlphaFoldDB" id="A0A399D096"/>
<evidence type="ECO:0000259" key="2">
    <source>
        <dbReference type="Pfam" id="PF18962"/>
    </source>
</evidence>
<dbReference type="Proteomes" id="UP000266441">
    <property type="component" value="Unassembled WGS sequence"/>
</dbReference>
<keyword evidence="4" id="KW-1185">Reference proteome</keyword>
<comment type="caution">
    <text evidence="3">The sequence shown here is derived from an EMBL/GenBank/DDBJ whole genome shotgun (WGS) entry which is preliminary data.</text>
</comment>
<evidence type="ECO:0000313" key="4">
    <source>
        <dbReference type="Proteomes" id="UP000266441"/>
    </source>
</evidence>
<proteinExistence type="predicted"/>
<evidence type="ECO:0000313" key="3">
    <source>
        <dbReference type="EMBL" id="RIH65435.1"/>
    </source>
</evidence>
<dbReference type="OrthoDB" id="265974at2"/>
<accession>A0A399D096</accession>
<dbReference type="RefSeq" id="WP_119349816.1">
    <property type="nucleotide sequence ID" value="NZ_QWET01000006.1"/>
</dbReference>
<gene>
    <name evidence="3" type="ORF">D1164_09940</name>
</gene>
<dbReference type="Pfam" id="PF18962">
    <property type="entry name" value="Por_Secre_tail"/>
    <property type="match status" value="1"/>
</dbReference>
<evidence type="ECO:0000256" key="1">
    <source>
        <dbReference type="SAM" id="SignalP"/>
    </source>
</evidence>
<protein>
    <submittedName>
        <fullName evidence="3">T9SS C-terminal target domain-containing protein</fullName>
    </submittedName>
</protein>
<reference evidence="3 4" key="1">
    <citation type="journal article" date="2015" name="Int. J. Syst. Evol. Microbiol.">
        <title>Mariniphaga sediminis sp. nov., isolated from coastal sediment.</title>
        <authorList>
            <person name="Wang F.Q."/>
            <person name="Shen Q.Y."/>
            <person name="Chen G.J."/>
            <person name="Du Z.J."/>
        </authorList>
    </citation>
    <scope>NUCLEOTIDE SEQUENCE [LARGE SCALE GENOMIC DNA]</scope>
    <source>
        <strain evidence="3 4">SY21</strain>
    </source>
</reference>
<feature type="chain" id="PRO_5017179563" evidence="1">
    <location>
        <begin position="24"/>
        <end position="999"/>
    </location>
</feature>
<sequence>MKISTLKLFTVLLMVFAISVSNAQKKVAYITSNRAMDVTASKTDDDAIIRLLKKDANFDVTVFAVADDATVDLNGFDIAVIQESFGSTSGILSPSGSAALSQISIPFLYNKVWAIKDGRAVTSGSPTGGGEIVGTTIEVDPAKQSHELFNAITFTSNKFDVFKETADDTGADGTKALNYARDVTLSNTNTLFGTASEITDAATTIFLNDIPAGTQIGSETLQARMIAFGQNFGAISKNNGTNFTDNGITLWRNALYSLARLPVPTTPVGAAQPTKVAYLTSNRTMDATASTTDDDVIIRLLKEDVNFDVTVFAVADDATVDLTGFELVVVQESFGSTASILSPTGSAALSQISVPFVYNKVYALKDGRAIASGSPTGGGDIAGKDIEVDPANQSNELFNGITFTDNKFTVFKETADDNGAGGTKALNYARGVTMSNTSTLLGEAAEITDAASSIFVNDIPSGTQIGSETTQARMISFGQNFGAISKNGGKNFTTNGLTLWRNALYSLAGITVPATPYVGVLVEPDLGPVKIINIDFGSDQNMTTPNWNNFTANHNNPDSVMQLIDSGGNETGIDAYVYDTFSSVNSSGTTTPDVTLDMPASATSDSYYGHAGEFNGKEVPTGGFKFVNLDPNTAYSFTIFGSRTATDNREAKYTVTGQNMGTASLNAASNTSEVATIENINPDGNGVITLDVSKGENNDNSVGFFYIGAIRIAYDTTTTVMELDALINIDCGDSATLAQPYWNNFSITHNTDGTTVQLVNAEGEMTGISAYVYDPFSAVNTAGTTSPAAAIDMPVNATSDSYYGHTGEFNGKVIPSGGFRFENLKQGSKYTFVIFGSRTASDNRDTKYTVVGGNTGTANLNVASNTSEVAVISDITPDAEGKIVLNVEKGDANDNSTGFFYIGAIRILSDAITSNDELKLDDDEISVYPVPFDNIIMLDKVPLYSTVSVYTITGSKILETRNNEGGKMSLNTSDLKAGIYILKISDNDTKIKAYKIIKR</sequence>
<feature type="signal peptide" evidence="1">
    <location>
        <begin position="1"/>
        <end position="23"/>
    </location>
</feature>
<organism evidence="3 4">
    <name type="scientific">Mariniphaga sediminis</name>
    <dbReference type="NCBI Taxonomy" id="1628158"/>
    <lineage>
        <taxon>Bacteria</taxon>
        <taxon>Pseudomonadati</taxon>
        <taxon>Bacteroidota</taxon>
        <taxon>Bacteroidia</taxon>
        <taxon>Marinilabiliales</taxon>
        <taxon>Prolixibacteraceae</taxon>
        <taxon>Mariniphaga</taxon>
    </lineage>
</organism>
<dbReference type="NCBIfam" id="TIGR04183">
    <property type="entry name" value="Por_Secre_tail"/>
    <property type="match status" value="1"/>
</dbReference>
<dbReference type="InterPro" id="IPR026444">
    <property type="entry name" value="Secre_tail"/>
</dbReference>